<organism evidence="16 17">
    <name type="scientific">Brunnivagina elsteri CCALA 953</name>
    <dbReference type="NCBI Taxonomy" id="987040"/>
    <lineage>
        <taxon>Bacteria</taxon>
        <taxon>Bacillati</taxon>
        <taxon>Cyanobacteriota</taxon>
        <taxon>Cyanophyceae</taxon>
        <taxon>Nostocales</taxon>
        <taxon>Calotrichaceae</taxon>
        <taxon>Brunnivagina</taxon>
    </lineage>
</organism>
<keyword evidence="17" id="KW-1185">Reference proteome</keyword>
<evidence type="ECO:0000313" key="16">
    <source>
        <dbReference type="EMBL" id="PAX56142.1"/>
    </source>
</evidence>
<dbReference type="InterPro" id="IPR003594">
    <property type="entry name" value="HATPase_dom"/>
</dbReference>
<feature type="domain" description="CBS" evidence="15">
    <location>
        <begin position="247"/>
        <end position="304"/>
    </location>
</feature>
<keyword evidence="11" id="KW-0175">Coiled coil</keyword>
<evidence type="ECO:0000256" key="6">
    <source>
        <dbReference type="ARBA" id="ARBA00022777"/>
    </source>
</evidence>
<dbReference type="InterPro" id="IPR013655">
    <property type="entry name" value="PAS_fold_3"/>
</dbReference>
<dbReference type="SUPFAM" id="SSF52172">
    <property type="entry name" value="CheY-like"/>
    <property type="match status" value="1"/>
</dbReference>
<evidence type="ECO:0000256" key="8">
    <source>
        <dbReference type="ARBA" id="ARBA00023012"/>
    </source>
</evidence>
<dbReference type="GO" id="GO:0005524">
    <property type="term" value="F:ATP binding"/>
    <property type="evidence" value="ECO:0007669"/>
    <property type="project" value="UniProtKB-KW"/>
</dbReference>
<feature type="domain" description="CBS" evidence="15">
    <location>
        <begin position="25"/>
        <end position="101"/>
    </location>
</feature>
<dbReference type="InterPro" id="IPR001789">
    <property type="entry name" value="Sig_transdc_resp-reg_receiver"/>
</dbReference>
<feature type="domain" description="Response regulatory" evidence="13">
    <location>
        <begin position="769"/>
        <end position="885"/>
    </location>
</feature>
<dbReference type="InterPro" id="IPR036097">
    <property type="entry name" value="HisK_dim/P_sf"/>
</dbReference>
<keyword evidence="6" id="KW-0418">Kinase</keyword>
<dbReference type="CDD" id="cd04620">
    <property type="entry name" value="CBS_two-component_sensor_histidine_kinase_repeat1"/>
    <property type="match status" value="1"/>
</dbReference>
<reference evidence="16 17" key="1">
    <citation type="submission" date="2017-08" db="EMBL/GenBank/DDBJ databases">
        <title>Draft genome sequence of filamentous cyanobacterium Calothrix elsteri CCALA 953.</title>
        <authorList>
            <person name="Gagunashvili A.N."/>
            <person name="Elster J."/>
            <person name="Andresson O.S."/>
        </authorList>
    </citation>
    <scope>NUCLEOTIDE SEQUENCE [LARGE SCALE GENOMIC DNA]</scope>
    <source>
        <strain evidence="16 17">CCALA 953</strain>
    </source>
</reference>
<dbReference type="Pfam" id="PF08447">
    <property type="entry name" value="PAS_3"/>
    <property type="match status" value="1"/>
</dbReference>
<comment type="caution">
    <text evidence="16">The sequence shown here is derived from an EMBL/GenBank/DDBJ whole genome shotgun (WGS) entry which is preliminary data.</text>
</comment>
<dbReference type="InterPro" id="IPR004358">
    <property type="entry name" value="Sig_transdc_His_kin-like_C"/>
</dbReference>
<dbReference type="Gene3D" id="3.10.580.10">
    <property type="entry name" value="CBS-domain"/>
    <property type="match status" value="2"/>
</dbReference>
<dbReference type="OrthoDB" id="9788063at2"/>
<dbReference type="SMART" id="SM00387">
    <property type="entry name" value="HATPase_c"/>
    <property type="match status" value="1"/>
</dbReference>
<dbReference type="SMART" id="SM00116">
    <property type="entry name" value="CBS"/>
    <property type="match status" value="4"/>
</dbReference>
<dbReference type="SMART" id="SM00388">
    <property type="entry name" value="HisKA"/>
    <property type="match status" value="1"/>
</dbReference>
<feature type="modified residue" description="4-aspartylphosphate" evidence="9">
    <location>
        <position position="820"/>
    </location>
</feature>
<dbReference type="SUPFAM" id="SSF47384">
    <property type="entry name" value="Homodimeric domain of signal transducing histidine kinase"/>
    <property type="match status" value="1"/>
</dbReference>
<evidence type="ECO:0000259" key="14">
    <source>
        <dbReference type="PROSITE" id="PS50113"/>
    </source>
</evidence>
<dbReference type="PANTHER" id="PTHR43065:SF46">
    <property type="entry name" value="C4-DICARBOXYLATE TRANSPORT SENSOR PROTEIN DCTB"/>
    <property type="match status" value="1"/>
</dbReference>
<evidence type="ECO:0000259" key="13">
    <source>
        <dbReference type="PROSITE" id="PS50110"/>
    </source>
</evidence>
<comment type="catalytic activity">
    <reaction evidence="1">
        <text>ATP + protein L-histidine = ADP + protein N-phospho-L-histidine.</text>
        <dbReference type="EC" id="2.7.13.3"/>
    </reaction>
</comment>
<dbReference type="InterPro" id="IPR000644">
    <property type="entry name" value="CBS_dom"/>
</dbReference>
<dbReference type="SMART" id="SM00448">
    <property type="entry name" value="REC"/>
    <property type="match status" value="1"/>
</dbReference>
<dbReference type="InterPro" id="IPR035965">
    <property type="entry name" value="PAS-like_dom_sf"/>
</dbReference>
<dbReference type="Pfam" id="PF00072">
    <property type="entry name" value="Response_reg"/>
    <property type="match status" value="1"/>
</dbReference>
<feature type="domain" description="CBS" evidence="15">
    <location>
        <begin position="110"/>
        <end position="170"/>
    </location>
</feature>
<dbReference type="InterPro" id="IPR011006">
    <property type="entry name" value="CheY-like_superfamily"/>
</dbReference>
<keyword evidence="3 9" id="KW-0597">Phosphoprotein</keyword>
<dbReference type="RefSeq" id="WP_095721663.1">
    <property type="nucleotide sequence ID" value="NZ_NTFS01000091.1"/>
</dbReference>
<dbReference type="Pfam" id="PF00512">
    <property type="entry name" value="HisKA"/>
    <property type="match status" value="1"/>
</dbReference>
<evidence type="ECO:0000259" key="12">
    <source>
        <dbReference type="PROSITE" id="PS50109"/>
    </source>
</evidence>
<evidence type="ECO:0000256" key="2">
    <source>
        <dbReference type="ARBA" id="ARBA00012438"/>
    </source>
</evidence>
<accession>A0A2A2TK10</accession>
<evidence type="ECO:0000256" key="11">
    <source>
        <dbReference type="SAM" id="Coils"/>
    </source>
</evidence>
<evidence type="ECO:0000259" key="15">
    <source>
        <dbReference type="PROSITE" id="PS51371"/>
    </source>
</evidence>
<evidence type="ECO:0000313" key="17">
    <source>
        <dbReference type="Proteomes" id="UP000218238"/>
    </source>
</evidence>
<dbReference type="SUPFAM" id="SSF55785">
    <property type="entry name" value="PYP-like sensor domain (PAS domain)"/>
    <property type="match status" value="1"/>
</dbReference>
<keyword evidence="8" id="KW-0902">Two-component regulatory system</keyword>
<dbReference type="InterPro" id="IPR036890">
    <property type="entry name" value="HATPase_C_sf"/>
</dbReference>
<dbReference type="GO" id="GO:0000155">
    <property type="term" value="F:phosphorelay sensor kinase activity"/>
    <property type="evidence" value="ECO:0007669"/>
    <property type="project" value="InterPro"/>
</dbReference>
<dbReference type="PROSITE" id="PS50110">
    <property type="entry name" value="RESPONSE_REGULATORY"/>
    <property type="match status" value="1"/>
</dbReference>
<sequence>MTLFDVENTYTSNSLADLPALEQVMDSSPLMVAPDTLLAEVIHLMSQVRGSNCSVSLDISTNSSSESFQKSDFVLVVVEKQLLGIVTERDIVKLAAYGINLSQLTVAEVMTRSLITLTQSNTQNVLTALALLNQHGIRHLPVLDGDGELLGVVTYNSIRHVLQPVNLLEMRRVGEVMNTQTVHAPKSASLLSLARLMNDRNVSCVAIAEPRSETCHLEPIGIVTERDIVQFQALELDLETIQAETVMSSPLFCLSSENSLWVAHQKMQAHWVRRLVVTGSEGEFLGIITQDNLLQLLDPVEMASAIAILQQKVEGKTAQLTQINQSLLTEMAQRQQLEVNLQTANEELELRVQERTAELSQANRLLQEEIQERQQIEKSLRSSELSYRTLAENLPAIVYRLFPADNNRMVFFNNMLQHCFGYEWDNLQQGEVCSIEHLIISEDKPQVIVTVKDAIAKNQPFEIEYRLRDRGGEIHYCWEKGKPIYDTDGQLLQIDGVIFDITEKKQLEQQFYHAQRLESLGTLASGIAHDLNNILTPILAVAQLLPLKIKSLDESSQKLLKMQEVNAKRAAELVQQILSFARGDGGKRSFIEIQQLLLDIEQIVKGTFPKTIAIATDISDNLSTVFADGNQLHQIFMNLLVNARDAMPDGGTLTIAADNLLIDENYAKMNMEAKVGAYVVITITDTGIGIPPEIIDRIFDPFFTTKDLGKGTGLGLSSTIGIVKNHDGFITVRSELGKGSRFQVYLPATNGTISQPPENQEIPTGRGELILLVDDEAVIIETTKATLETYNYRILAARDGIDAIAIYAQYKNEISVVLIDMMMPLMDGENTINTLLKLNSQVKIIAMSGLISTEVMAKVARTGVKQFLAKPFTAQEVLNCLHSLLSQR</sequence>
<dbReference type="InterPro" id="IPR003661">
    <property type="entry name" value="HisK_dim/P_dom"/>
</dbReference>
<dbReference type="Proteomes" id="UP000218238">
    <property type="component" value="Unassembled WGS sequence"/>
</dbReference>
<proteinExistence type="predicted"/>
<dbReference type="PROSITE" id="PS50109">
    <property type="entry name" value="HIS_KIN"/>
    <property type="match status" value="1"/>
</dbReference>
<dbReference type="PRINTS" id="PR00344">
    <property type="entry name" value="BCTRLSENSOR"/>
</dbReference>
<keyword evidence="4" id="KW-0808">Transferase</keyword>
<dbReference type="AlphaFoldDB" id="A0A2A2TK10"/>
<dbReference type="PROSITE" id="PS51371">
    <property type="entry name" value="CBS"/>
    <property type="match status" value="4"/>
</dbReference>
<evidence type="ECO:0000256" key="7">
    <source>
        <dbReference type="ARBA" id="ARBA00022840"/>
    </source>
</evidence>
<dbReference type="InterPro" id="IPR001610">
    <property type="entry name" value="PAC"/>
</dbReference>
<dbReference type="CDD" id="cd00130">
    <property type="entry name" value="PAS"/>
    <property type="match status" value="1"/>
</dbReference>
<dbReference type="NCBIfam" id="TIGR00229">
    <property type="entry name" value="sensory_box"/>
    <property type="match status" value="1"/>
</dbReference>
<dbReference type="Gene3D" id="1.10.287.130">
    <property type="match status" value="1"/>
</dbReference>
<dbReference type="InterPro" id="IPR000014">
    <property type="entry name" value="PAS"/>
</dbReference>
<dbReference type="InterPro" id="IPR005467">
    <property type="entry name" value="His_kinase_dom"/>
</dbReference>
<dbReference type="InterPro" id="IPR000700">
    <property type="entry name" value="PAS-assoc_C"/>
</dbReference>
<dbReference type="SMART" id="SM00086">
    <property type="entry name" value="PAC"/>
    <property type="match status" value="1"/>
</dbReference>
<dbReference type="EC" id="2.7.13.3" evidence="2"/>
<feature type="domain" description="CBS" evidence="15">
    <location>
        <begin position="177"/>
        <end position="238"/>
    </location>
</feature>
<keyword evidence="10" id="KW-0129">CBS domain</keyword>
<dbReference type="Gene3D" id="3.40.50.2300">
    <property type="match status" value="1"/>
</dbReference>
<dbReference type="PANTHER" id="PTHR43065">
    <property type="entry name" value="SENSOR HISTIDINE KINASE"/>
    <property type="match status" value="1"/>
</dbReference>
<feature type="domain" description="PAC" evidence="14">
    <location>
        <begin position="461"/>
        <end position="513"/>
    </location>
</feature>
<dbReference type="CDD" id="cd00156">
    <property type="entry name" value="REC"/>
    <property type="match status" value="1"/>
</dbReference>
<dbReference type="EMBL" id="NTFS01000091">
    <property type="protein sequence ID" value="PAX56142.1"/>
    <property type="molecule type" value="Genomic_DNA"/>
</dbReference>
<evidence type="ECO:0000256" key="5">
    <source>
        <dbReference type="ARBA" id="ARBA00022741"/>
    </source>
</evidence>
<feature type="coiled-coil region" evidence="11">
    <location>
        <begin position="327"/>
        <end position="379"/>
    </location>
</feature>
<keyword evidence="7" id="KW-0067">ATP-binding</keyword>
<name>A0A2A2TK10_9CYAN</name>
<dbReference type="CDD" id="cd17774">
    <property type="entry name" value="CBS_two-component_sensor_histidine_kinase_repeat2"/>
    <property type="match status" value="1"/>
</dbReference>
<dbReference type="InterPro" id="IPR046342">
    <property type="entry name" value="CBS_dom_sf"/>
</dbReference>
<dbReference type="SUPFAM" id="SSF54631">
    <property type="entry name" value="CBS-domain pair"/>
    <property type="match status" value="2"/>
</dbReference>
<dbReference type="SUPFAM" id="SSF55874">
    <property type="entry name" value="ATPase domain of HSP90 chaperone/DNA topoisomerase II/histidine kinase"/>
    <property type="match status" value="1"/>
</dbReference>
<gene>
    <name evidence="16" type="ORF">CK510_10585</name>
</gene>
<evidence type="ECO:0000256" key="4">
    <source>
        <dbReference type="ARBA" id="ARBA00022679"/>
    </source>
</evidence>
<feature type="domain" description="Histidine kinase" evidence="12">
    <location>
        <begin position="526"/>
        <end position="750"/>
    </location>
</feature>
<evidence type="ECO:0000256" key="9">
    <source>
        <dbReference type="PROSITE-ProRule" id="PRU00169"/>
    </source>
</evidence>
<dbReference type="Pfam" id="PF02518">
    <property type="entry name" value="HATPase_c"/>
    <property type="match status" value="1"/>
</dbReference>
<dbReference type="PROSITE" id="PS50113">
    <property type="entry name" value="PAC"/>
    <property type="match status" value="1"/>
</dbReference>
<dbReference type="Pfam" id="PF00571">
    <property type="entry name" value="CBS"/>
    <property type="match status" value="4"/>
</dbReference>
<keyword evidence="5" id="KW-0547">Nucleotide-binding</keyword>
<evidence type="ECO:0000256" key="3">
    <source>
        <dbReference type="ARBA" id="ARBA00022553"/>
    </source>
</evidence>
<dbReference type="Gene3D" id="3.30.565.10">
    <property type="entry name" value="Histidine kinase-like ATPase, C-terminal domain"/>
    <property type="match status" value="1"/>
</dbReference>
<dbReference type="CDD" id="cd00082">
    <property type="entry name" value="HisKA"/>
    <property type="match status" value="1"/>
</dbReference>
<protein>
    <recommendedName>
        <fullName evidence="2">histidine kinase</fullName>
        <ecNumber evidence="2">2.7.13.3</ecNumber>
    </recommendedName>
</protein>
<dbReference type="Gene3D" id="3.30.450.20">
    <property type="entry name" value="PAS domain"/>
    <property type="match status" value="1"/>
</dbReference>
<evidence type="ECO:0000256" key="1">
    <source>
        <dbReference type="ARBA" id="ARBA00000085"/>
    </source>
</evidence>
<evidence type="ECO:0000256" key="10">
    <source>
        <dbReference type="PROSITE-ProRule" id="PRU00703"/>
    </source>
</evidence>